<accession>J3L0C2</accession>
<keyword evidence="3" id="KW-1185">Reference proteome</keyword>
<organism evidence="2">
    <name type="scientific">Oryza brachyantha</name>
    <name type="common">malo sina</name>
    <dbReference type="NCBI Taxonomy" id="4533"/>
    <lineage>
        <taxon>Eukaryota</taxon>
        <taxon>Viridiplantae</taxon>
        <taxon>Streptophyta</taxon>
        <taxon>Embryophyta</taxon>
        <taxon>Tracheophyta</taxon>
        <taxon>Spermatophyta</taxon>
        <taxon>Magnoliopsida</taxon>
        <taxon>Liliopsida</taxon>
        <taxon>Poales</taxon>
        <taxon>Poaceae</taxon>
        <taxon>BOP clade</taxon>
        <taxon>Oryzoideae</taxon>
        <taxon>Oryzeae</taxon>
        <taxon>Oryzinae</taxon>
        <taxon>Oryza</taxon>
    </lineage>
</organism>
<evidence type="ECO:0000313" key="2">
    <source>
        <dbReference type="EnsemblPlants" id="OB01G26780.1"/>
    </source>
</evidence>
<protein>
    <submittedName>
        <fullName evidence="2">Uncharacterized protein</fullName>
    </submittedName>
</protein>
<evidence type="ECO:0000256" key="1">
    <source>
        <dbReference type="SAM" id="MobiDB-lite"/>
    </source>
</evidence>
<dbReference type="EnsemblPlants" id="OB01G26780.1">
    <property type="protein sequence ID" value="OB01G26780.1"/>
    <property type="gene ID" value="OB01G26780"/>
</dbReference>
<name>J3L0C2_ORYBR</name>
<feature type="region of interest" description="Disordered" evidence="1">
    <location>
        <begin position="55"/>
        <end position="80"/>
    </location>
</feature>
<dbReference type="Gramene" id="OB01G26780.1">
    <property type="protein sequence ID" value="OB01G26780.1"/>
    <property type="gene ID" value="OB01G26780"/>
</dbReference>
<feature type="compositionally biased region" description="Polar residues" evidence="1">
    <location>
        <begin position="55"/>
        <end position="64"/>
    </location>
</feature>
<proteinExistence type="predicted"/>
<reference evidence="2" key="2">
    <citation type="submission" date="2013-04" db="UniProtKB">
        <authorList>
            <consortium name="EnsemblPlants"/>
        </authorList>
    </citation>
    <scope>IDENTIFICATION</scope>
</reference>
<evidence type="ECO:0000313" key="3">
    <source>
        <dbReference type="Proteomes" id="UP000006038"/>
    </source>
</evidence>
<dbReference type="Proteomes" id="UP000006038">
    <property type="component" value="Chromosome 1"/>
</dbReference>
<dbReference type="HOGENOM" id="CLU_2227266_0_0_1"/>
<feature type="compositionally biased region" description="Basic and acidic residues" evidence="1">
    <location>
        <begin position="65"/>
        <end position="78"/>
    </location>
</feature>
<sequence length="106" mass="11194">MAADVPTGADDAAAAIVPAGADDAACACALIKRVVVDARADIVCTTYGAATLHTTSRSHLQQASPDRRARQSTNEKGHCVPNTLDKVRKVVQELGLDYVKIHALRE</sequence>
<reference evidence="2" key="1">
    <citation type="journal article" date="2013" name="Nat. Commun.">
        <title>Whole-genome sequencing of Oryza brachyantha reveals mechanisms underlying Oryza genome evolution.</title>
        <authorList>
            <person name="Chen J."/>
            <person name="Huang Q."/>
            <person name="Gao D."/>
            <person name="Wang J."/>
            <person name="Lang Y."/>
            <person name="Liu T."/>
            <person name="Li B."/>
            <person name="Bai Z."/>
            <person name="Luis Goicoechea J."/>
            <person name="Liang C."/>
            <person name="Chen C."/>
            <person name="Zhang W."/>
            <person name="Sun S."/>
            <person name="Liao Y."/>
            <person name="Zhang X."/>
            <person name="Yang L."/>
            <person name="Song C."/>
            <person name="Wang M."/>
            <person name="Shi J."/>
            <person name="Liu G."/>
            <person name="Liu J."/>
            <person name="Zhou H."/>
            <person name="Zhou W."/>
            <person name="Yu Q."/>
            <person name="An N."/>
            <person name="Chen Y."/>
            <person name="Cai Q."/>
            <person name="Wang B."/>
            <person name="Liu B."/>
            <person name="Min J."/>
            <person name="Huang Y."/>
            <person name="Wu H."/>
            <person name="Li Z."/>
            <person name="Zhang Y."/>
            <person name="Yin Y."/>
            <person name="Song W."/>
            <person name="Jiang J."/>
            <person name="Jackson S.A."/>
            <person name="Wing R.A."/>
            <person name="Wang J."/>
            <person name="Chen M."/>
        </authorList>
    </citation>
    <scope>NUCLEOTIDE SEQUENCE [LARGE SCALE GENOMIC DNA]</scope>
    <source>
        <strain evidence="2">cv. IRGC 101232</strain>
    </source>
</reference>
<dbReference type="AlphaFoldDB" id="J3L0C2"/>